<dbReference type="EMBL" id="JAUFQU010000001">
    <property type="protein sequence ID" value="MDN3706507.1"/>
    <property type="molecule type" value="Genomic_DNA"/>
</dbReference>
<dbReference type="Proteomes" id="UP001242368">
    <property type="component" value="Unassembled WGS sequence"/>
</dbReference>
<feature type="transmembrane region" description="Helical" evidence="1">
    <location>
        <begin position="238"/>
        <end position="262"/>
    </location>
</feature>
<keyword evidence="4" id="KW-1185">Reference proteome</keyword>
<proteinExistence type="predicted"/>
<feature type="transmembrane region" description="Helical" evidence="1">
    <location>
        <begin position="54"/>
        <end position="72"/>
    </location>
</feature>
<keyword evidence="1" id="KW-0812">Transmembrane</keyword>
<dbReference type="InterPro" id="IPR014529">
    <property type="entry name" value="UCP026631"/>
</dbReference>
<protein>
    <submittedName>
        <fullName evidence="3">PH domain-containing protein</fullName>
    </submittedName>
</protein>
<feature type="transmembrane region" description="Helical" evidence="1">
    <location>
        <begin position="398"/>
        <end position="416"/>
    </location>
</feature>
<feature type="domain" description="YdbS-like PH" evidence="2">
    <location>
        <begin position="269"/>
        <end position="352"/>
    </location>
</feature>
<reference evidence="4" key="1">
    <citation type="journal article" date="2019" name="Int. J. Syst. Evol. Microbiol.">
        <title>The Global Catalogue of Microorganisms (GCM) 10K type strain sequencing project: providing services to taxonomists for standard genome sequencing and annotation.</title>
        <authorList>
            <consortium name="The Broad Institute Genomics Platform"/>
            <consortium name="The Broad Institute Genome Sequencing Center for Infectious Disease"/>
            <person name="Wu L."/>
            <person name="Ma J."/>
        </authorList>
    </citation>
    <scope>NUCLEOTIDE SEQUENCE [LARGE SCALE GENOMIC DNA]</scope>
    <source>
        <strain evidence="4">CECT 7184</strain>
    </source>
</reference>
<dbReference type="PANTHER" id="PTHR34473">
    <property type="entry name" value="UPF0699 TRANSMEMBRANE PROTEIN YDBS"/>
    <property type="match status" value="1"/>
</dbReference>
<feature type="transmembrane region" description="Helical" evidence="1">
    <location>
        <begin position="372"/>
        <end position="392"/>
    </location>
</feature>
<dbReference type="PIRSF" id="PIRSF026631">
    <property type="entry name" value="UCP026631"/>
    <property type="match status" value="1"/>
</dbReference>
<feature type="domain" description="YdbS-like PH" evidence="2">
    <location>
        <begin position="77"/>
        <end position="154"/>
    </location>
</feature>
<accession>A0ABT8CTG8</accession>
<dbReference type="PANTHER" id="PTHR34473:SF2">
    <property type="entry name" value="UPF0699 TRANSMEMBRANE PROTEIN YDBT"/>
    <property type="match status" value="1"/>
</dbReference>
<feature type="transmembrane region" description="Helical" evidence="1">
    <location>
        <begin position="200"/>
        <end position="218"/>
    </location>
</feature>
<feature type="transmembrane region" description="Helical" evidence="1">
    <location>
        <begin position="20"/>
        <end position="42"/>
    </location>
</feature>
<keyword evidence="1" id="KW-0472">Membrane</keyword>
<evidence type="ECO:0000259" key="2">
    <source>
        <dbReference type="Pfam" id="PF03703"/>
    </source>
</evidence>
<dbReference type="Pfam" id="PF03703">
    <property type="entry name" value="bPH_2"/>
    <property type="match status" value="3"/>
</dbReference>
<organism evidence="3 4">
    <name type="scientific">Paenimyroides ceti</name>
    <dbReference type="NCBI Taxonomy" id="395087"/>
    <lineage>
        <taxon>Bacteria</taxon>
        <taxon>Pseudomonadati</taxon>
        <taxon>Bacteroidota</taxon>
        <taxon>Flavobacteriia</taxon>
        <taxon>Flavobacteriales</taxon>
        <taxon>Flavobacteriaceae</taxon>
        <taxon>Paenimyroides</taxon>
    </lineage>
</organism>
<feature type="domain" description="YdbS-like PH" evidence="2">
    <location>
        <begin position="418"/>
        <end position="477"/>
    </location>
</feature>
<comment type="caution">
    <text evidence="3">The sequence shown here is derived from an EMBL/GenBank/DDBJ whole genome shotgun (WGS) entry which is preliminary data.</text>
</comment>
<evidence type="ECO:0000256" key="1">
    <source>
        <dbReference type="SAM" id="Phobius"/>
    </source>
</evidence>
<evidence type="ECO:0000313" key="3">
    <source>
        <dbReference type="EMBL" id="MDN3706507.1"/>
    </source>
</evidence>
<name>A0ABT8CTG8_9FLAO</name>
<dbReference type="InterPro" id="IPR005182">
    <property type="entry name" value="YdbS-like_PH"/>
</dbReference>
<sequence length="506" mass="59143">MERSTLNLSVPQRQSKIGLIVLIGYSLGKNLKAFIPLLFVILLRESGREDKIGYYIIGFVIILLFIILNNYIRFRYFKFYINEDTEEFILESGWLNKNKTVIKLDKIQQVNLNQKLLHRLLNVYQTEIDTAGSAQTEVTIKAVSAEVAQALKERLVQKRTASDEASVEEDVPEKNIADEAYKKVAISLGSLIKIGLTRHYIQTFLLIILLLFQLIEKIDDYYKKDDQSIYSEVMDYTAANMTGFLIVIGVVMSIVIVILVNLTRTILKYYNYKISLENDSLLISYGLLETKNIIVRPPRVQFVKISQNYFQKLLKVLELKILQSDSDKGDKKKGIGIDIPGVSPAEKEVVLQQIFNKMFEKRNGIAPHIRKCILHIIWFVLLPVMVAFVVIYQYYDPTYLWILPPVFVFLLFYQIITYKNAFLYADKEFIIFKRGFWDVEYSILEIHKIQQIRTYQYQWHRKNNIGSLTIYTAGGTLHFTVSDYKEINERVNYWLYEIESKNKPWM</sequence>
<keyword evidence="1" id="KW-1133">Transmembrane helix</keyword>
<dbReference type="RefSeq" id="WP_290362577.1">
    <property type="nucleotide sequence ID" value="NZ_JAUFQU010000001.1"/>
</dbReference>
<gene>
    <name evidence="3" type="ORF">QW060_05115</name>
</gene>
<evidence type="ECO:0000313" key="4">
    <source>
        <dbReference type="Proteomes" id="UP001242368"/>
    </source>
</evidence>